<protein>
    <recommendedName>
        <fullName evidence="1">PRISE-like Rossmann-fold domain-containing protein</fullName>
    </recommendedName>
</protein>
<evidence type="ECO:0000313" key="3">
    <source>
        <dbReference type="Proteomes" id="UP000076722"/>
    </source>
</evidence>
<dbReference type="AlphaFoldDB" id="A0A165ACK6"/>
<organism evidence="2 3">
    <name type="scientific">Sistotremastrum niveocremeum HHB9708</name>
    <dbReference type="NCBI Taxonomy" id="1314777"/>
    <lineage>
        <taxon>Eukaryota</taxon>
        <taxon>Fungi</taxon>
        <taxon>Dikarya</taxon>
        <taxon>Basidiomycota</taxon>
        <taxon>Agaricomycotina</taxon>
        <taxon>Agaricomycetes</taxon>
        <taxon>Sistotremastrales</taxon>
        <taxon>Sistotremastraceae</taxon>
        <taxon>Sertulicium</taxon>
        <taxon>Sertulicium niveocremeum</taxon>
    </lineage>
</organism>
<reference evidence="2 3" key="1">
    <citation type="journal article" date="2016" name="Mol. Biol. Evol.">
        <title>Comparative Genomics of Early-Diverging Mushroom-Forming Fungi Provides Insights into the Origins of Lignocellulose Decay Capabilities.</title>
        <authorList>
            <person name="Nagy L.G."/>
            <person name="Riley R."/>
            <person name="Tritt A."/>
            <person name="Adam C."/>
            <person name="Daum C."/>
            <person name="Floudas D."/>
            <person name="Sun H."/>
            <person name="Yadav J.S."/>
            <person name="Pangilinan J."/>
            <person name="Larsson K.H."/>
            <person name="Matsuura K."/>
            <person name="Barry K."/>
            <person name="Labutti K."/>
            <person name="Kuo R."/>
            <person name="Ohm R.A."/>
            <person name="Bhattacharya S.S."/>
            <person name="Shirouzu T."/>
            <person name="Yoshinaga Y."/>
            <person name="Martin F.M."/>
            <person name="Grigoriev I.V."/>
            <person name="Hibbett D.S."/>
        </authorList>
    </citation>
    <scope>NUCLEOTIDE SEQUENCE [LARGE SCALE GENOMIC DNA]</scope>
    <source>
        <strain evidence="2 3">HHB9708</strain>
    </source>
</reference>
<dbReference type="EMBL" id="KV419394">
    <property type="protein sequence ID" value="KZS98789.1"/>
    <property type="molecule type" value="Genomic_DNA"/>
</dbReference>
<dbReference type="InterPro" id="IPR055222">
    <property type="entry name" value="PRISE-like_Rossmann-fold"/>
</dbReference>
<evidence type="ECO:0000313" key="2">
    <source>
        <dbReference type="EMBL" id="KZS98789.1"/>
    </source>
</evidence>
<keyword evidence="3" id="KW-1185">Reference proteome</keyword>
<dbReference type="Gene3D" id="3.40.50.720">
    <property type="entry name" value="NAD(P)-binding Rossmann-like Domain"/>
    <property type="match status" value="1"/>
</dbReference>
<proteinExistence type="predicted"/>
<gene>
    <name evidence="2" type="ORF">SISNIDRAFT_480395</name>
</gene>
<evidence type="ECO:0000259" key="1">
    <source>
        <dbReference type="Pfam" id="PF22917"/>
    </source>
</evidence>
<sequence length="142" mass="15706">MSAKAGDLLASTTFPFMYDLQGCGAEFYGQVEFPPDPLMESTPRLPEPCASEVFGLYLSFYRAINDGGAEVLSPATNAAYKLMTTEVSTDTLAKYQLHLMLNDDNFLNGESECYNVCDKVASFETKWPAMTADFRLKCLPPK</sequence>
<dbReference type="STRING" id="1314777.A0A165ACK6"/>
<dbReference type="Proteomes" id="UP000076722">
    <property type="component" value="Unassembled WGS sequence"/>
</dbReference>
<accession>A0A165ACK6</accession>
<name>A0A165ACK6_9AGAM</name>
<dbReference type="OrthoDB" id="1731983at2759"/>
<dbReference type="Pfam" id="PF22917">
    <property type="entry name" value="PRISE"/>
    <property type="match status" value="1"/>
</dbReference>
<feature type="domain" description="PRISE-like Rossmann-fold" evidence="1">
    <location>
        <begin position="31"/>
        <end position="139"/>
    </location>
</feature>